<dbReference type="AlphaFoldDB" id="A0A507QPQ5"/>
<feature type="compositionally biased region" description="Acidic residues" evidence="2">
    <location>
        <begin position="593"/>
        <end position="604"/>
    </location>
</feature>
<organism evidence="3 4">
    <name type="scientific">Monascus purpureus</name>
    <name type="common">Red mold</name>
    <name type="synonym">Monascus anka</name>
    <dbReference type="NCBI Taxonomy" id="5098"/>
    <lineage>
        <taxon>Eukaryota</taxon>
        <taxon>Fungi</taxon>
        <taxon>Dikarya</taxon>
        <taxon>Ascomycota</taxon>
        <taxon>Pezizomycotina</taxon>
        <taxon>Eurotiomycetes</taxon>
        <taxon>Eurotiomycetidae</taxon>
        <taxon>Eurotiales</taxon>
        <taxon>Aspergillaceae</taxon>
        <taxon>Monascus</taxon>
    </lineage>
</organism>
<sequence>MMTSRKQNNGQNPPKPLTPALSAAFHRASKPLTPRLANPGGYPSRKLAADHVPPSSLKGSPSASPGPFLKSNITPRSGPRLKNAKQDERFTPPTSPPTRTLHSRQPSLNSQISAAGTAASNTVKSRKGGSPVRSNTKPDLSKIATTKPMDMLTPPLGRTSRPSSLAEGSGESSPMFFHASNAQSVLSDSDEKPTINFRPVTTFVYANGAVEHQASRMVESSPIIPSSRRPARAMRPSLLGIPQGTPSPRLMSPRFLDSSSRFGDDARSTISSLADDASDVGSQVRYPMSRTLNGSRPPLSQGEHGKSASTDLTLRRTPSRDLPPNSAVISPSASHTSHDAIPPVSVTGRRPRIFSNSSNASADTHVSRSHSPGKLDAGLEPIKEVNSRIERKIMDLEISNSSLLAINRTLEREMRKQNAELRRFRRLSRAGRLSLIPARSLESLQAAGKDNDQEEPDQKSSASDSDNDSEPSEEDSNADDSGQGQESNSDNDTRLRVGDEKKVYIDLARHQELLAGSRKMNHSLKRCLAWTEDLIKEARKALEYKVRANDASLGGRVLPPEELTDIEESSHGLLSPSAGIESVISPNYRCGSGDDEDDNLDHDT</sequence>
<feature type="region of interest" description="Disordered" evidence="2">
    <location>
        <begin position="219"/>
        <end position="265"/>
    </location>
</feature>
<keyword evidence="1" id="KW-0175">Coiled coil</keyword>
<feature type="compositionally biased region" description="Polar residues" evidence="2">
    <location>
        <begin position="1"/>
        <end position="12"/>
    </location>
</feature>
<feature type="compositionally biased region" description="Acidic residues" evidence="2">
    <location>
        <begin position="465"/>
        <end position="478"/>
    </location>
</feature>
<comment type="caution">
    <text evidence="3">The sequence shown here is derived from an EMBL/GenBank/DDBJ whole genome shotgun (WGS) entry which is preliminary data.</text>
</comment>
<feature type="coiled-coil region" evidence="1">
    <location>
        <begin position="400"/>
        <end position="427"/>
    </location>
</feature>
<accession>A0A507QPQ5</accession>
<feature type="compositionally biased region" description="Low complexity" evidence="2">
    <location>
        <begin position="220"/>
        <end position="237"/>
    </location>
</feature>
<feature type="region of interest" description="Disordered" evidence="2">
    <location>
        <begin position="288"/>
        <end position="379"/>
    </location>
</feature>
<gene>
    <name evidence="3" type="ORF">MPDQ_000416</name>
</gene>
<evidence type="ECO:0000256" key="2">
    <source>
        <dbReference type="SAM" id="MobiDB-lite"/>
    </source>
</evidence>
<feature type="region of interest" description="Disordered" evidence="2">
    <location>
        <begin position="567"/>
        <end position="604"/>
    </location>
</feature>
<feature type="compositionally biased region" description="Polar residues" evidence="2">
    <location>
        <begin position="103"/>
        <end position="123"/>
    </location>
</feature>
<dbReference type="STRING" id="5098.A0A507QPQ5"/>
<dbReference type="Proteomes" id="UP000319663">
    <property type="component" value="Unassembled WGS sequence"/>
</dbReference>
<keyword evidence="4" id="KW-1185">Reference proteome</keyword>
<dbReference type="EMBL" id="VIFY01000107">
    <property type="protein sequence ID" value="TQB70448.1"/>
    <property type="molecule type" value="Genomic_DNA"/>
</dbReference>
<proteinExistence type="predicted"/>
<feature type="region of interest" description="Disordered" evidence="2">
    <location>
        <begin position="441"/>
        <end position="497"/>
    </location>
</feature>
<protein>
    <submittedName>
        <fullName evidence="3">Uncharacterized protein</fullName>
    </submittedName>
</protein>
<feature type="region of interest" description="Disordered" evidence="2">
    <location>
        <begin position="1"/>
        <end position="173"/>
    </location>
</feature>
<evidence type="ECO:0000256" key="1">
    <source>
        <dbReference type="SAM" id="Coils"/>
    </source>
</evidence>
<dbReference type="PANTHER" id="PTHR38701">
    <property type="entry name" value="CHROMOSOME 8, WHOLE GENOME SHOTGUN SEQUENCE"/>
    <property type="match status" value="1"/>
</dbReference>
<reference evidence="3 4" key="1">
    <citation type="submission" date="2019-06" db="EMBL/GenBank/DDBJ databases">
        <title>Wine fermentation using esterase from Monascus purpureus.</title>
        <authorList>
            <person name="Geng C."/>
            <person name="Zhang Y."/>
        </authorList>
    </citation>
    <scope>NUCLEOTIDE SEQUENCE [LARGE SCALE GENOMIC DNA]</scope>
    <source>
        <strain evidence="3">HQ1</strain>
    </source>
</reference>
<dbReference type="PANTHER" id="PTHR38701:SF1">
    <property type="entry name" value="UP-REGULATED DURING SEPTATION PROTEIN 1 DOMAIN-CONTAINING PROTEIN"/>
    <property type="match status" value="1"/>
</dbReference>
<evidence type="ECO:0000313" key="4">
    <source>
        <dbReference type="Proteomes" id="UP000319663"/>
    </source>
</evidence>
<feature type="compositionally biased region" description="Polar residues" evidence="2">
    <location>
        <begin position="354"/>
        <end position="364"/>
    </location>
</feature>
<evidence type="ECO:0000313" key="3">
    <source>
        <dbReference type="EMBL" id="TQB70448.1"/>
    </source>
</evidence>
<name>A0A507QPQ5_MONPU</name>